<evidence type="ECO:0000313" key="1">
    <source>
        <dbReference type="EMBL" id="OKX77910.1"/>
    </source>
</evidence>
<reference evidence="1 2" key="1">
    <citation type="submission" date="2015-12" db="EMBL/GenBank/DDBJ databases">
        <title>Genome sequence of Corynebacterium AS 1.542.</title>
        <authorList>
            <person name="Yang J."/>
            <person name="Yang S."/>
        </authorList>
    </citation>
    <scope>NUCLEOTIDE SEQUENCE [LARGE SCALE GENOMIC DNA]</scope>
    <source>
        <strain evidence="1 2">AS 1.542</strain>
    </source>
</reference>
<dbReference type="AlphaFoldDB" id="A0AB36IBZ5"/>
<name>A0AB36IBZ5_CORGT</name>
<dbReference type="RefSeq" id="WP_003858877.1">
    <property type="nucleotide sequence ID" value="NZ_CP012297.1"/>
</dbReference>
<accession>A0AB36IBZ5</accession>
<comment type="caution">
    <text evidence="1">The sequence shown here is derived from an EMBL/GenBank/DDBJ whole genome shotgun (WGS) entry which is preliminary data.</text>
</comment>
<proteinExistence type="predicted"/>
<gene>
    <name evidence="1" type="ORF">AUP69_12915</name>
</gene>
<organism evidence="1 2">
    <name type="scientific">Corynebacterium glutamicum</name>
    <name type="common">Brevibacterium saccharolyticum</name>
    <dbReference type="NCBI Taxonomy" id="1718"/>
    <lineage>
        <taxon>Bacteria</taxon>
        <taxon>Bacillati</taxon>
        <taxon>Actinomycetota</taxon>
        <taxon>Actinomycetes</taxon>
        <taxon>Mycobacteriales</taxon>
        <taxon>Corynebacteriaceae</taxon>
        <taxon>Corynebacterium</taxon>
    </lineage>
</organism>
<evidence type="ECO:0000313" key="2">
    <source>
        <dbReference type="Proteomes" id="UP000186091"/>
    </source>
</evidence>
<protein>
    <submittedName>
        <fullName evidence="1">Uncharacterized protein</fullName>
    </submittedName>
</protein>
<sequence>MTLMWATRGKDWGFRFLDDGGELDPLLIYKQAFADRELAGEFVLIRAEFTATRMFDPLGRTDHAGRIIPHDFVLRGQFAEGITTLEDVQEIIWPLVEKRYEAIWDRSV</sequence>
<dbReference type="Proteomes" id="UP000186091">
    <property type="component" value="Unassembled WGS sequence"/>
</dbReference>
<dbReference type="EMBL" id="LOQT01000027">
    <property type="protein sequence ID" value="OKX77910.1"/>
    <property type="molecule type" value="Genomic_DNA"/>
</dbReference>